<evidence type="ECO:0000256" key="5">
    <source>
        <dbReference type="PIRSR" id="PIRSR000097-2"/>
    </source>
</evidence>
<keyword evidence="2" id="KW-0521">NADP</keyword>
<dbReference type="InterPro" id="IPR018170">
    <property type="entry name" value="Aldo/ket_reductase_CS"/>
</dbReference>
<dbReference type="PRINTS" id="PR00069">
    <property type="entry name" value="ALDKETRDTASE"/>
</dbReference>
<sequence length="270" mass="29452">MPWENVKLNDGRSIPSVGWGSWKMGKGQQAVDSTIQALDAGFVHIDTAQAYLNQEEVGEALKRANFKRSDVFLTTKFSGRDGLSILDAANDSLRKVNLSVDYVDLYLVHAPSLVRPDILGGWRQMEALQARGIAKSIGVSNFEIKDLEALKGANIVPAVNQILLHPYVWERQKALVQYCQSHGIVVEAYSPLIPVTQQPGGPVDKPLADISKRTNASFDQILLAWARAKGAVVVTNSSKKSRLEGYISAGDLQLSDDDVAAIDAAARKQK</sequence>
<dbReference type="PANTHER" id="PTHR43827">
    <property type="entry name" value="2,5-DIKETO-D-GLUCONIC ACID REDUCTASE"/>
    <property type="match status" value="1"/>
</dbReference>
<dbReference type="InterPro" id="IPR023210">
    <property type="entry name" value="NADP_OxRdtase_dom"/>
</dbReference>
<dbReference type="PROSITE" id="PS00062">
    <property type="entry name" value="ALDOKETO_REDUCTASE_2"/>
    <property type="match status" value="1"/>
</dbReference>
<dbReference type="InterPro" id="IPR020471">
    <property type="entry name" value="AKR"/>
</dbReference>
<dbReference type="Gene3D" id="3.20.20.100">
    <property type="entry name" value="NADP-dependent oxidoreductase domain"/>
    <property type="match status" value="1"/>
</dbReference>
<dbReference type="InterPro" id="IPR044494">
    <property type="entry name" value="AKR3C2/3"/>
</dbReference>
<evidence type="ECO:0000259" key="7">
    <source>
        <dbReference type="Pfam" id="PF00248"/>
    </source>
</evidence>
<dbReference type="Proteomes" id="UP000077266">
    <property type="component" value="Unassembled WGS sequence"/>
</dbReference>
<gene>
    <name evidence="8" type="ORF">EXIGLDRAFT_682427</name>
</gene>
<feature type="active site" description="Proton donor" evidence="4">
    <location>
        <position position="51"/>
    </location>
</feature>
<dbReference type="PIRSF" id="PIRSF000097">
    <property type="entry name" value="AKR"/>
    <property type="match status" value="1"/>
</dbReference>
<dbReference type="AlphaFoldDB" id="A0A165DKI4"/>
<dbReference type="STRING" id="1314781.A0A165DKI4"/>
<reference evidence="8 9" key="1">
    <citation type="journal article" date="2016" name="Mol. Biol. Evol.">
        <title>Comparative Genomics of Early-Diverging Mushroom-Forming Fungi Provides Insights into the Origins of Lignocellulose Decay Capabilities.</title>
        <authorList>
            <person name="Nagy L.G."/>
            <person name="Riley R."/>
            <person name="Tritt A."/>
            <person name="Adam C."/>
            <person name="Daum C."/>
            <person name="Floudas D."/>
            <person name="Sun H."/>
            <person name="Yadav J.S."/>
            <person name="Pangilinan J."/>
            <person name="Larsson K.H."/>
            <person name="Matsuura K."/>
            <person name="Barry K."/>
            <person name="Labutti K."/>
            <person name="Kuo R."/>
            <person name="Ohm R.A."/>
            <person name="Bhattacharya S.S."/>
            <person name="Shirouzu T."/>
            <person name="Yoshinaga Y."/>
            <person name="Martin F.M."/>
            <person name="Grigoriev I.V."/>
            <person name="Hibbett D.S."/>
        </authorList>
    </citation>
    <scope>NUCLEOTIDE SEQUENCE [LARGE SCALE GENOMIC DNA]</scope>
    <source>
        <strain evidence="8 9">HHB12029</strain>
    </source>
</reference>
<dbReference type="InterPro" id="IPR036812">
    <property type="entry name" value="NAD(P)_OxRdtase_dom_sf"/>
</dbReference>
<proteinExistence type="inferred from homology"/>
<evidence type="ECO:0000256" key="4">
    <source>
        <dbReference type="PIRSR" id="PIRSR000097-1"/>
    </source>
</evidence>
<keyword evidence="3" id="KW-0560">Oxidoreductase</keyword>
<evidence type="ECO:0000256" key="3">
    <source>
        <dbReference type="ARBA" id="ARBA00023002"/>
    </source>
</evidence>
<comment type="similarity">
    <text evidence="1">Belongs to the aldo/keto reductase family.</text>
</comment>
<protein>
    <submittedName>
        <fullName evidence="8">Aldo/keto reductase</fullName>
    </submittedName>
</protein>
<accession>A0A165DKI4</accession>
<name>A0A165DKI4_EXIGL</name>
<dbReference type="FunFam" id="3.20.20.100:FF:000002">
    <property type="entry name" value="2,5-diketo-D-gluconic acid reductase A"/>
    <property type="match status" value="1"/>
</dbReference>
<feature type="site" description="Lowers pKa of active site Tyr" evidence="6">
    <location>
        <position position="76"/>
    </location>
</feature>
<feature type="binding site" evidence="5">
    <location>
        <position position="109"/>
    </location>
    <ligand>
        <name>substrate</name>
    </ligand>
</feature>
<dbReference type="SUPFAM" id="SSF51430">
    <property type="entry name" value="NAD(P)-linked oxidoreductase"/>
    <property type="match status" value="1"/>
</dbReference>
<feature type="domain" description="NADP-dependent oxidoreductase" evidence="7">
    <location>
        <begin position="18"/>
        <end position="265"/>
    </location>
</feature>
<dbReference type="Pfam" id="PF00248">
    <property type="entry name" value="Aldo_ket_red"/>
    <property type="match status" value="1"/>
</dbReference>
<keyword evidence="9" id="KW-1185">Reference proteome</keyword>
<dbReference type="OrthoDB" id="416253at2759"/>
<evidence type="ECO:0000256" key="6">
    <source>
        <dbReference type="PIRSR" id="PIRSR000097-3"/>
    </source>
</evidence>
<dbReference type="GO" id="GO:0016652">
    <property type="term" value="F:oxidoreductase activity, acting on NAD(P)H as acceptor"/>
    <property type="evidence" value="ECO:0007669"/>
    <property type="project" value="InterPro"/>
</dbReference>
<dbReference type="CDD" id="cd19120">
    <property type="entry name" value="AKR_AKR3C2-3"/>
    <property type="match status" value="1"/>
</dbReference>
<dbReference type="PANTHER" id="PTHR43827:SF3">
    <property type="entry name" value="NADP-DEPENDENT OXIDOREDUCTASE DOMAIN-CONTAINING PROTEIN"/>
    <property type="match status" value="1"/>
</dbReference>
<dbReference type="GO" id="GO:0016616">
    <property type="term" value="F:oxidoreductase activity, acting on the CH-OH group of donors, NAD or NADP as acceptor"/>
    <property type="evidence" value="ECO:0007669"/>
    <property type="project" value="UniProtKB-ARBA"/>
</dbReference>
<dbReference type="InParanoid" id="A0A165DKI4"/>
<evidence type="ECO:0000313" key="9">
    <source>
        <dbReference type="Proteomes" id="UP000077266"/>
    </source>
</evidence>
<evidence type="ECO:0000256" key="1">
    <source>
        <dbReference type="ARBA" id="ARBA00007905"/>
    </source>
</evidence>
<organism evidence="8 9">
    <name type="scientific">Exidia glandulosa HHB12029</name>
    <dbReference type="NCBI Taxonomy" id="1314781"/>
    <lineage>
        <taxon>Eukaryota</taxon>
        <taxon>Fungi</taxon>
        <taxon>Dikarya</taxon>
        <taxon>Basidiomycota</taxon>
        <taxon>Agaricomycotina</taxon>
        <taxon>Agaricomycetes</taxon>
        <taxon>Auriculariales</taxon>
        <taxon>Exidiaceae</taxon>
        <taxon>Exidia</taxon>
    </lineage>
</organism>
<dbReference type="EMBL" id="KV426211">
    <property type="protein sequence ID" value="KZV84767.1"/>
    <property type="molecule type" value="Genomic_DNA"/>
</dbReference>
<evidence type="ECO:0000256" key="2">
    <source>
        <dbReference type="ARBA" id="ARBA00022857"/>
    </source>
</evidence>
<evidence type="ECO:0000313" key="8">
    <source>
        <dbReference type="EMBL" id="KZV84767.1"/>
    </source>
</evidence>